<dbReference type="PANTHER" id="PTHR30537">
    <property type="entry name" value="HTH-TYPE TRANSCRIPTIONAL REGULATOR"/>
    <property type="match status" value="1"/>
</dbReference>
<accession>A0AA48GXQ7</accession>
<dbReference type="Pfam" id="PF03466">
    <property type="entry name" value="LysR_substrate"/>
    <property type="match status" value="1"/>
</dbReference>
<dbReference type="Gene3D" id="1.10.10.10">
    <property type="entry name" value="Winged helix-like DNA-binding domain superfamily/Winged helix DNA-binding domain"/>
    <property type="match status" value="1"/>
</dbReference>
<dbReference type="GO" id="GO:0003700">
    <property type="term" value="F:DNA-binding transcription factor activity"/>
    <property type="evidence" value="ECO:0007669"/>
    <property type="project" value="InterPro"/>
</dbReference>
<dbReference type="SUPFAM" id="SSF53850">
    <property type="entry name" value="Periplasmic binding protein-like II"/>
    <property type="match status" value="1"/>
</dbReference>
<sequence length="297" mass="33659">MELTPTTITQVRAFEAVGRLGSFKRAAEELFVTQAALSHHVRHLEEHLGVQLVRRLHRRIELTAEGAQLLAEGGRALEALATALRDLRRSREEALRVSVPPYFSLRWLTPRLGHLWKRHPGLDLQLHHTYQTVDLLRDRVDAAIAWGHGKWPGIQSTLLMTSRLTPICTPEYLRRHGPDLKPADLLGHPLFYEFDAAHWHQWFRAAGAETAARLQGVRIDDSHALRRVVLDGHGFGLFFMELIQGDVAAGRLVQPFDLCIDPGCAYYLNRSRDAPMGAKLQAFTQWILAEAEKDPYV</sequence>
<dbReference type="PROSITE" id="PS50931">
    <property type="entry name" value="HTH_LYSR"/>
    <property type="match status" value="1"/>
</dbReference>
<keyword evidence="2" id="KW-0805">Transcription regulation</keyword>
<dbReference type="CDD" id="cd08432">
    <property type="entry name" value="PBP2_GcdR_TrpI_HvrB_AmpR_like"/>
    <property type="match status" value="1"/>
</dbReference>
<keyword evidence="7" id="KW-1185">Reference proteome</keyword>
<dbReference type="PANTHER" id="PTHR30537:SF74">
    <property type="entry name" value="HTH-TYPE TRANSCRIPTIONAL REGULATOR TRPI"/>
    <property type="match status" value="1"/>
</dbReference>
<evidence type="ECO:0000256" key="1">
    <source>
        <dbReference type="ARBA" id="ARBA00009437"/>
    </source>
</evidence>
<dbReference type="InterPro" id="IPR036390">
    <property type="entry name" value="WH_DNA-bd_sf"/>
</dbReference>
<dbReference type="RefSeq" id="WP_316415197.1">
    <property type="nucleotide sequence ID" value="NZ_AP027080.1"/>
</dbReference>
<dbReference type="KEGG" id="msil:METEAL_14570"/>
<dbReference type="PRINTS" id="PR00039">
    <property type="entry name" value="HTHLYSR"/>
</dbReference>
<evidence type="ECO:0000256" key="4">
    <source>
        <dbReference type="ARBA" id="ARBA00023163"/>
    </source>
</evidence>
<dbReference type="FunFam" id="1.10.10.10:FF:000001">
    <property type="entry name" value="LysR family transcriptional regulator"/>
    <property type="match status" value="1"/>
</dbReference>
<protein>
    <submittedName>
        <fullName evidence="6">Transcriptional regulator GcvA</fullName>
    </submittedName>
</protein>
<organism evidence="6 7">
    <name type="scientific">Mesoterricola silvestris</name>
    <dbReference type="NCBI Taxonomy" id="2927979"/>
    <lineage>
        <taxon>Bacteria</taxon>
        <taxon>Pseudomonadati</taxon>
        <taxon>Acidobacteriota</taxon>
        <taxon>Holophagae</taxon>
        <taxon>Holophagales</taxon>
        <taxon>Holophagaceae</taxon>
        <taxon>Mesoterricola</taxon>
    </lineage>
</organism>
<name>A0AA48GXQ7_9BACT</name>
<comment type="similarity">
    <text evidence="1">Belongs to the LysR transcriptional regulatory family.</text>
</comment>
<dbReference type="Pfam" id="PF00126">
    <property type="entry name" value="HTH_1"/>
    <property type="match status" value="1"/>
</dbReference>
<evidence type="ECO:0000256" key="2">
    <source>
        <dbReference type="ARBA" id="ARBA00023015"/>
    </source>
</evidence>
<dbReference type="EMBL" id="AP027080">
    <property type="protein sequence ID" value="BDU72283.1"/>
    <property type="molecule type" value="Genomic_DNA"/>
</dbReference>
<evidence type="ECO:0000256" key="3">
    <source>
        <dbReference type="ARBA" id="ARBA00023125"/>
    </source>
</evidence>
<gene>
    <name evidence="6" type="ORF">METEAL_14570</name>
</gene>
<reference evidence="7" key="1">
    <citation type="journal article" date="2023" name="Int. J. Syst. Evol. Microbiol.">
        <title>Mesoterricola silvestris gen. nov., sp. nov., Mesoterricola sediminis sp. nov., Geothrix oryzae sp. nov., Geothrix edaphica sp. nov., Geothrix rubra sp. nov., and Geothrix limicola sp. nov., six novel members of Acidobacteriota isolated from soils.</title>
        <authorList>
            <person name="Itoh H."/>
            <person name="Sugisawa Y."/>
            <person name="Mise K."/>
            <person name="Xu Z."/>
            <person name="Kuniyasu M."/>
            <person name="Ushijima N."/>
            <person name="Kawano K."/>
            <person name="Kobayashi E."/>
            <person name="Shiratori Y."/>
            <person name="Masuda Y."/>
            <person name="Senoo K."/>
        </authorList>
    </citation>
    <scope>NUCLEOTIDE SEQUENCE [LARGE SCALE GENOMIC DNA]</scope>
    <source>
        <strain evidence="7">W79</strain>
    </source>
</reference>
<evidence type="ECO:0000313" key="6">
    <source>
        <dbReference type="EMBL" id="BDU72283.1"/>
    </source>
</evidence>
<dbReference type="InterPro" id="IPR000847">
    <property type="entry name" value="LysR_HTH_N"/>
</dbReference>
<dbReference type="InterPro" id="IPR005119">
    <property type="entry name" value="LysR_subst-bd"/>
</dbReference>
<evidence type="ECO:0000313" key="7">
    <source>
        <dbReference type="Proteomes" id="UP001238179"/>
    </source>
</evidence>
<dbReference type="Proteomes" id="UP001238179">
    <property type="component" value="Chromosome"/>
</dbReference>
<dbReference type="GO" id="GO:0043565">
    <property type="term" value="F:sequence-specific DNA binding"/>
    <property type="evidence" value="ECO:0007669"/>
    <property type="project" value="TreeGrafter"/>
</dbReference>
<evidence type="ECO:0000259" key="5">
    <source>
        <dbReference type="PROSITE" id="PS50931"/>
    </source>
</evidence>
<dbReference type="InterPro" id="IPR058163">
    <property type="entry name" value="LysR-type_TF_proteobact-type"/>
</dbReference>
<dbReference type="AlphaFoldDB" id="A0AA48GXQ7"/>
<dbReference type="SUPFAM" id="SSF46785">
    <property type="entry name" value="Winged helix' DNA-binding domain"/>
    <property type="match status" value="1"/>
</dbReference>
<keyword evidence="4" id="KW-0804">Transcription</keyword>
<feature type="domain" description="HTH lysR-type" evidence="5">
    <location>
        <begin position="6"/>
        <end position="63"/>
    </location>
</feature>
<dbReference type="GO" id="GO:0006351">
    <property type="term" value="P:DNA-templated transcription"/>
    <property type="evidence" value="ECO:0007669"/>
    <property type="project" value="TreeGrafter"/>
</dbReference>
<keyword evidence="3" id="KW-0238">DNA-binding</keyword>
<proteinExistence type="inferred from homology"/>
<dbReference type="InterPro" id="IPR036388">
    <property type="entry name" value="WH-like_DNA-bd_sf"/>
</dbReference>
<dbReference type="Gene3D" id="3.40.190.10">
    <property type="entry name" value="Periplasmic binding protein-like II"/>
    <property type="match status" value="2"/>
</dbReference>